<reference evidence="3 4" key="1">
    <citation type="journal article" date="2023" name="BMC Biotechnol.">
        <title>Vitis rotundifolia cv Carlos genome sequencing.</title>
        <authorList>
            <person name="Huff M."/>
            <person name="Hulse-Kemp A."/>
            <person name="Scheffler B."/>
            <person name="Youngblood R."/>
            <person name="Simpson S."/>
            <person name="Babiker E."/>
            <person name="Staton M."/>
        </authorList>
    </citation>
    <scope>NUCLEOTIDE SEQUENCE [LARGE SCALE GENOMIC DNA]</scope>
    <source>
        <tissue evidence="3">Leaf</tissue>
    </source>
</reference>
<keyword evidence="1" id="KW-0649">Protein kinase inhibitor</keyword>
<evidence type="ECO:0000313" key="3">
    <source>
        <dbReference type="EMBL" id="KAJ9684295.1"/>
    </source>
</evidence>
<dbReference type="GO" id="GO:0004860">
    <property type="term" value="F:protein kinase inhibitor activity"/>
    <property type="evidence" value="ECO:0007669"/>
    <property type="project" value="UniProtKB-KW"/>
</dbReference>
<dbReference type="AlphaFoldDB" id="A0AA39DI01"/>
<dbReference type="EMBL" id="JARBHA010000013">
    <property type="protein sequence ID" value="KAJ9684295.1"/>
    <property type="molecule type" value="Genomic_DNA"/>
</dbReference>
<dbReference type="PANTHER" id="PTHR33142">
    <property type="entry name" value="CYCLIN-DEPENDENT PROTEIN KINASE INHIBITOR SMR13"/>
    <property type="match status" value="1"/>
</dbReference>
<accession>A0AA39DI01</accession>
<dbReference type="PANTHER" id="PTHR33142:SF15">
    <property type="entry name" value="CYCLIN-DEPENDENT PROTEIN KINASE INHIBITOR SMR4"/>
    <property type="match status" value="1"/>
</dbReference>
<dbReference type="InterPro" id="IPR040389">
    <property type="entry name" value="SMR"/>
</dbReference>
<dbReference type="GO" id="GO:0032875">
    <property type="term" value="P:regulation of DNA endoreduplication"/>
    <property type="evidence" value="ECO:0007669"/>
    <property type="project" value="InterPro"/>
</dbReference>
<evidence type="ECO:0000313" key="4">
    <source>
        <dbReference type="Proteomes" id="UP001168098"/>
    </source>
</evidence>
<evidence type="ECO:0000256" key="1">
    <source>
        <dbReference type="ARBA" id="ARBA00023013"/>
    </source>
</evidence>
<keyword evidence="4" id="KW-1185">Reference proteome</keyword>
<proteinExistence type="predicted"/>
<dbReference type="GO" id="GO:0005634">
    <property type="term" value="C:nucleus"/>
    <property type="evidence" value="ECO:0007669"/>
    <property type="project" value="TreeGrafter"/>
</dbReference>
<gene>
    <name evidence="3" type="ORF">PVL29_016668</name>
</gene>
<comment type="caution">
    <text evidence="3">The sequence shown here is derived from an EMBL/GenBank/DDBJ whole genome shotgun (WGS) entry which is preliminary data.</text>
</comment>
<sequence length="118" mass="12899">MEVNEAAGEGCRTPRHSGCLIPAVLACPPAPKKKPFQGKNKKQEMPKNGYFQPPDLEIQKLFLYPFVDFTFHVITFEQISRLVWGLRVEGPFSIRKPAPLAAHAEPLGRGCVGGGAGL</sequence>
<organism evidence="3 4">
    <name type="scientific">Vitis rotundifolia</name>
    <name type="common">Muscadine grape</name>
    <dbReference type="NCBI Taxonomy" id="103349"/>
    <lineage>
        <taxon>Eukaryota</taxon>
        <taxon>Viridiplantae</taxon>
        <taxon>Streptophyta</taxon>
        <taxon>Embryophyta</taxon>
        <taxon>Tracheophyta</taxon>
        <taxon>Spermatophyta</taxon>
        <taxon>Magnoliopsida</taxon>
        <taxon>eudicotyledons</taxon>
        <taxon>Gunneridae</taxon>
        <taxon>Pentapetalae</taxon>
        <taxon>rosids</taxon>
        <taxon>Vitales</taxon>
        <taxon>Vitaceae</taxon>
        <taxon>Viteae</taxon>
        <taxon>Vitis</taxon>
    </lineage>
</organism>
<protein>
    <submittedName>
        <fullName evidence="3">Uncharacterized protein</fullName>
    </submittedName>
</protein>
<name>A0AA39DI01_VITRO</name>
<keyword evidence="2" id="KW-0131">Cell cycle</keyword>
<dbReference type="Proteomes" id="UP001168098">
    <property type="component" value="Unassembled WGS sequence"/>
</dbReference>
<evidence type="ECO:0000256" key="2">
    <source>
        <dbReference type="ARBA" id="ARBA00023306"/>
    </source>
</evidence>